<sequence length="188" mass="21606">MTKRDLTRDKIVTTYIALAQELGLDKVTFPRIAERLAIKPPSLYNHFKNLTDLKIQTAIDLHTKLHERLIEALLGQSGGPALKTYALVYRQFAQDYQSVYELLNTIPNFDSPELTKIGRQNNAIITKILQSFDLTEQELIIKNRAFRSLVNGYIVLNQLGYFQKERFDADESFVLMIDEFIQAIPNGK</sequence>
<feature type="DNA-binding region" description="H-T-H motif" evidence="4">
    <location>
        <begin position="28"/>
        <end position="47"/>
    </location>
</feature>
<dbReference type="STRING" id="1423734.FC83_GL000554"/>
<evidence type="ECO:0000313" key="6">
    <source>
        <dbReference type="EMBL" id="KRM31872.1"/>
    </source>
</evidence>
<dbReference type="GO" id="GO:0003677">
    <property type="term" value="F:DNA binding"/>
    <property type="evidence" value="ECO:0007669"/>
    <property type="project" value="UniProtKB-UniRule"/>
</dbReference>
<dbReference type="AlphaFoldDB" id="X0PUY4"/>
<dbReference type="PROSITE" id="PS50977">
    <property type="entry name" value="HTH_TETR_2"/>
    <property type="match status" value="1"/>
</dbReference>
<dbReference type="InterPro" id="IPR036271">
    <property type="entry name" value="Tet_transcr_reg_TetR-rel_C_sf"/>
</dbReference>
<dbReference type="RefSeq" id="WP_035455088.1">
    <property type="nucleotide sequence ID" value="NZ_AZGA01000074.1"/>
</dbReference>
<organism evidence="6 7">
    <name type="scientific">Agrilactobacillus composti DSM 18527 = JCM 14202</name>
    <dbReference type="NCBI Taxonomy" id="1423734"/>
    <lineage>
        <taxon>Bacteria</taxon>
        <taxon>Bacillati</taxon>
        <taxon>Bacillota</taxon>
        <taxon>Bacilli</taxon>
        <taxon>Lactobacillales</taxon>
        <taxon>Lactobacillaceae</taxon>
        <taxon>Agrilactobacillus</taxon>
    </lineage>
</organism>
<dbReference type="Gene3D" id="1.10.10.60">
    <property type="entry name" value="Homeodomain-like"/>
    <property type="match status" value="1"/>
</dbReference>
<keyword evidence="1" id="KW-0805">Transcription regulation</keyword>
<evidence type="ECO:0000259" key="5">
    <source>
        <dbReference type="PROSITE" id="PS50977"/>
    </source>
</evidence>
<reference evidence="6 7" key="1">
    <citation type="journal article" date="2015" name="Genome Announc.">
        <title>Expanding the biotechnology potential of lactobacilli through comparative genomics of 213 strains and associated genera.</title>
        <authorList>
            <person name="Sun Z."/>
            <person name="Harris H.M."/>
            <person name="McCann A."/>
            <person name="Guo C."/>
            <person name="Argimon S."/>
            <person name="Zhang W."/>
            <person name="Yang X."/>
            <person name="Jeffery I.B."/>
            <person name="Cooney J.C."/>
            <person name="Kagawa T.F."/>
            <person name="Liu W."/>
            <person name="Song Y."/>
            <person name="Salvetti E."/>
            <person name="Wrobel A."/>
            <person name="Rasinkangas P."/>
            <person name="Parkhill J."/>
            <person name="Rea M.C."/>
            <person name="O'Sullivan O."/>
            <person name="Ritari J."/>
            <person name="Douillard F.P."/>
            <person name="Paul Ross R."/>
            <person name="Yang R."/>
            <person name="Briner A.E."/>
            <person name="Felis G.E."/>
            <person name="de Vos W.M."/>
            <person name="Barrangou R."/>
            <person name="Klaenhammer T.R."/>
            <person name="Caufield P.W."/>
            <person name="Cui Y."/>
            <person name="Zhang H."/>
            <person name="O'Toole P.W."/>
        </authorList>
    </citation>
    <scope>NUCLEOTIDE SEQUENCE [LARGE SCALE GENOMIC DNA]</scope>
    <source>
        <strain evidence="6 7">DSM 18527</strain>
    </source>
</reference>
<dbReference type="SUPFAM" id="SSF46689">
    <property type="entry name" value="Homeodomain-like"/>
    <property type="match status" value="1"/>
</dbReference>
<evidence type="ECO:0000313" key="7">
    <source>
        <dbReference type="Proteomes" id="UP000051236"/>
    </source>
</evidence>
<evidence type="ECO:0000256" key="4">
    <source>
        <dbReference type="PROSITE-ProRule" id="PRU00335"/>
    </source>
</evidence>
<dbReference type="EMBL" id="AZGA01000074">
    <property type="protein sequence ID" value="KRM31872.1"/>
    <property type="molecule type" value="Genomic_DNA"/>
</dbReference>
<evidence type="ECO:0000256" key="2">
    <source>
        <dbReference type="ARBA" id="ARBA00023125"/>
    </source>
</evidence>
<comment type="caution">
    <text evidence="6">The sequence shown here is derived from an EMBL/GenBank/DDBJ whole genome shotgun (WGS) entry which is preliminary data.</text>
</comment>
<dbReference type="eggNOG" id="COG1309">
    <property type="taxonomic scope" value="Bacteria"/>
</dbReference>
<dbReference type="SUPFAM" id="SSF48498">
    <property type="entry name" value="Tetracyclin repressor-like, C-terminal domain"/>
    <property type="match status" value="1"/>
</dbReference>
<keyword evidence="3" id="KW-0804">Transcription</keyword>
<proteinExistence type="predicted"/>
<keyword evidence="7" id="KW-1185">Reference proteome</keyword>
<dbReference type="Gene3D" id="1.10.357.10">
    <property type="entry name" value="Tetracycline Repressor, domain 2"/>
    <property type="match status" value="1"/>
</dbReference>
<protein>
    <submittedName>
        <fullName evidence="6">TetR family transcriptional regulator</fullName>
    </submittedName>
</protein>
<evidence type="ECO:0000256" key="1">
    <source>
        <dbReference type="ARBA" id="ARBA00023015"/>
    </source>
</evidence>
<dbReference type="OrthoDB" id="71867at2"/>
<evidence type="ECO:0000256" key="3">
    <source>
        <dbReference type="ARBA" id="ARBA00023163"/>
    </source>
</evidence>
<dbReference type="InterPro" id="IPR025996">
    <property type="entry name" value="MT1864/Rv1816-like_C"/>
</dbReference>
<dbReference type="Pfam" id="PF00440">
    <property type="entry name" value="TetR_N"/>
    <property type="match status" value="1"/>
</dbReference>
<dbReference type="PATRIC" id="fig|1423734.3.peg.560"/>
<accession>X0PUY4</accession>
<dbReference type="InterPro" id="IPR001647">
    <property type="entry name" value="HTH_TetR"/>
</dbReference>
<keyword evidence="2 4" id="KW-0238">DNA-binding</keyword>
<name>X0PUY4_9LACO</name>
<dbReference type="Proteomes" id="UP000051236">
    <property type="component" value="Unassembled WGS sequence"/>
</dbReference>
<feature type="domain" description="HTH tetR-type" evidence="5">
    <location>
        <begin position="5"/>
        <end position="65"/>
    </location>
</feature>
<gene>
    <name evidence="6" type="ORF">FC83_GL000554</name>
</gene>
<dbReference type="InterPro" id="IPR009057">
    <property type="entry name" value="Homeodomain-like_sf"/>
</dbReference>
<dbReference type="Pfam" id="PF13305">
    <property type="entry name" value="TetR_C_33"/>
    <property type="match status" value="1"/>
</dbReference>